<sequence>MKELFLVGAEQKADVMKDWEQFKKGVILKFNLQTKTSKKVIEYTSPKDVCADHEASISFTAATLKGNRLYVGTTTEVLVYDVSNFTPIQYMSLPFMNDIHHVSPMKNGNLLVANTGLDMVVELNGSGRVERLWNVLGRAPWHRFDPEVDYRKVATTKPHQSHPNYVFEIEDEIWVTRCLQKDAVCLTSPEKHIDIGRQLVHDGIAYKNHIYFTQVDGRVVIVNRNTLKVERIVDLVQISAHKEKIGWCRGIKPLSEDIILVGFTRIRPSSKRNQDGNIEYKGDFGVLPTRLACFNIKKNILLWEKNLENAGMNAIYSIN</sequence>
<evidence type="ECO:0000313" key="2">
    <source>
        <dbReference type="Proteomes" id="UP000182062"/>
    </source>
</evidence>
<dbReference type="SUPFAM" id="SSF51004">
    <property type="entry name" value="C-terminal (heme d1) domain of cytochrome cd1-nitrite reductase"/>
    <property type="match status" value="1"/>
</dbReference>
<gene>
    <name evidence="1" type="ORF">BHE18_05770</name>
</gene>
<name>A0A1J6W667_9BACI</name>
<dbReference type="OrthoDB" id="9808976at2"/>
<dbReference type="Proteomes" id="UP000182062">
    <property type="component" value="Unassembled WGS sequence"/>
</dbReference>
<comment type="caution">
    <text evidence="1">The sequence shown here is derived from an EMBL/GenBank/DDBJ whole genome shotgun (WGS) entry which is preliminary data.</text>
</comment>
<dbReference type="EMBL" id="MINN01000074">
    <property type="protein sequence ID" value="OIU72140.1"/>
    <property type="molecule type" value="Genomic_DNA"/>
</dbReference>
<dbReference type="RefSeq" id="WP_071617806.1">
    <property type="nucleotide sequence ID" value="NZ_MINN01000074.1"/>
</dbReference>
<accession>A0A1J6W667</accession>
<proteinExistence type="predicted"/>
<dbReference type="InterPro" id="IPR011048">
    <property type="entry name" value="Haem_d1_sf"/>
</dbReference>
<organism evidence="1 2">
    <name type="scientific">Rossellomorea aquimaris</name>
    <dbReference type="NCBI Taxonomy" id="189382"/>
    <lineage>
        <taxon>Bacteria</taxon>
        <taxon>Bacillati</taxon>
        <taxon>Bacillota</taxon>
        <taxon>Bacilli</taxon>
        <taxon>Bacillales</taxon>
        <taxon>Bacillaceae</taxon>
        <taxon>Rossellomorea</taxon>
    </lineage>
</organism>
<keyword evidence="2" id="KW-1185">Reference proteome</keyword>
<dbReference type="AlphaFoldDB" id="A0A1J6W667"/>
<evidence type="ECO:0000313" key="1">
    <source>
        <dbReference type="EMBL" id="OIU72140.1"/>
    </source>
</evidence>
<reference evidence="1 2" key="1">
    <citation type="submission" date="2016-09" db="EMBL/GenBank/DDBJ databases">
        <title>Bacillus aquimaris SAMM genome sequence reveals colonization and biosurfactant production capacities.</title>
        <authorList>
            <person name="Waghmode S.R."/>
            <person name="Suryavanshi M.V."/>
        </authorList>
    </citation>
    <scope>NUCLEOTIDE SEQUENCE [LARGE SCALE GENOMIC DNA]</scope>
    <source>
        <strain evidence="1 2">SAMM</strain>
    </source>
</reference>
<protein>
    <submittedName>
        <fullName evidence="1">Uncharacterized protein</fullName>
    </submittedName>
</protein>